<feature type="signal peptide" evidence="2">
    <location>
        <begin position="1"/>
        <end position="25"/>
    </location>
</feature>
<dbReference type="GeneID" id="93166627"/>
<reference evidence="3 4" key="1">
    <citation type="submission" date="2011-04" db="EMBL/GenBank/DDBJ databases">
        <title>The Genome Sequence of Clostridium citroniae WAL-19142.</title>
        <authorList>
            <consortium name="The Broad Institute Genome Sequencing Platform"/>
            <person name="Earl A."/>
            <person name="Ward D."/>
            <person name="Feldgarden M."/>
            <person name="Gevers D."/>
            <person name="Warren Y.A."/>
            <person name="Tyrrell K.L."/>
            <person name="Citron D.M."/>
            <person name="Goldstein E.J."/>
            <person name="Daigneault M."/>
            <person name="Allen-Vercoe E."/>
            <person name="Young S.K."/>
            <person name="Zeng Q."/>
            <person name="Gargeya S."/>
            <person name="Fitzgerald M."/>
            <person name="Haas B."/>
            <person name="Abouelleil A."/>
            <person name="Alvarado L."/>
            <person name="Arachchi H.M."/>
            <person name="Berlin A."/>
            <person name="Brown A."/>
            <person name="Chapman S.B."/>
            <person name="Chen Z."/>
            <person name="Dunbar C."/>
            <person name="Freedman E."/>
            <person name="Gearin G."/>
            <person name="Gellesch M."/>
            <person name="Goldberg J."/>
            <person name="Griggs A."/>
            <person name="Gujja S."/>
            <person name="Heilman E.R."/>
            <person name="Heiman D."/>
            <person name="Howarth C."/>
            <person name="Larson L."/>
            <person name="Lui A."/>
            <person name="MacDonald P.J."/>
            <person name="Mehta T."/>
            <person name="Montmayeur A."/>
            <person name="Murphy C."/>
            <person name="Neiman D."/>
            <person name="Pearson M."/>
            <person name="Priest M."/>
            <person name="Roberts A."/>
            <person name="Saif S."/>
            <person name="Shea T."/>
            <person name="Shenoy N."/>
            <person name="Sisk P."/>
            <person name="Stolte C."/>
            <person name="Sykes S."/>
            <person name="White J."/>
            <person name="Yandava C."/>
            <person name="Wortman J."/>
            <person name="Nusbaum C."/>
            <person name="Birren B."/>
        </authorList>
    </citation>
    <scope>NUCLEOTIDE SEQUENCE [LARGE SCALE GENOMIC DNA]</scope>
    <source>
        <strain evidence="3 4">WAL-19142</strain>
    </source>
</reference>
<keyword evidence="1" id="KW-0472">Membrane</keyword>
<comment type="caution">
    <text evidence="3">The sequence shown here is derived from an EMBL/GenBank/DDBJ whole genome shotgun (WGS) entry which is preliminary data.</text>
</comment>
<evidence type="ECO:0000256" key="2">
    <source>
        <dbReference type="SAM" id="SignalP"/>
    </source>
</evidence>
<feature type="transmembrane region" description="Helical" evidence="1">
    <location>
        <begin position="322"/>
        <end position="339"/>
    </location>
</feature>
<keyword evidence="1" id="KW-1133">Transmembrane helix</keyword>
<evidence type="ECO:0000313" key="3">
    <source>
        <dbReference type="EMBL" id="KMW09489.1"/>
    </source>
</evidence>
<evidence type="ECO:0000313" key="4">
    <source>
        <dbReference type="Proteomes" id="UP000037392"/>
    </source>
</evidence>
<dbReference type="Proteomes" id="UP000037392">
    <property type="component" value="Unassembled WGS sequence"/>
</dbReference>
<evidence type="ECO:0008006" key="5">
    <source>
        <dbReference type="Google" id="ProtNLM"/>
    </source>
</evidence>
<dbReference type="OrthoDB" id="9996166at2"/>
<dbReference type="AlphaFoldDB" id="A0A0J9BB18"/>
<organism evidence="3 4">
    <name type="scientific">[Clostridium] citroniae WAL-19142</name>
    <dbReference type="NCBI Taxonomy" id="742734"/>
    <lineage>
        <taxon>Bacteria</taxon>
        <taxon>Bacillati</taxon>
        <taxon>Bacillota</taxon>
        <taxon>Clostridia</taxon>
        <taxon>Lachnospirales</taxon>
        <taxon>Lachnospiraceae</taxon>
        <taxon>Enterocloster</taxon>
    </lineage>
</organism>
<dbReference type="PATRIC" id="fig|742734.4.peg.6043"/>
<sequence>MIKKTVMAAAVLLAFAGCPVSSVWAAPQTEVDAADDFSSETISDEELEAIVNEYLETMEQGEESQYPMTSETILLSGLPMEDNGKGKLRYTLPNRETFVASVPNGMITEKAVRFEFPDGFIGMVQEDDGEPSVIKDSLFTEPGVYQLKLLFFQPPSPEILDNNVYEVHYSFTVIGEKDRQLGVVTAPEQFQISEVIKNGIPQSEVNPQFYFLMEDGVYEIRYQDKNTGTIHLKTNFVRDTMAPFLDFSKDITQRDVTGPVEFTASEPNSTVTVTYNGSRGQLETNTLTAGGFYVLEVRDSIGNSRCYQLILRQTYKLFDTRLIILALIFLAGLAGRLLYLRRNMKVI</sequence>
<gene>
    <name evidence="3" type="ORF">HMPREF9470_05637</name>
</gene>
<feature type="chain" id="PRO_5005315165" description="Streptococcal pilin isopeptide linker domain-containing protein" evidence="2">
    <location>
        <begin position="26"/>
        <end position="347"/>
    </location>
</feature>
<keyword evidence="2" id="KW-0732">Signal</keyword>
<protein>
    <recommendedName>
        <fullName evidence="5">Streptococcal pilin isopeptide linker domain-containing protein</fullName>
    </recommendedName>
</protein>
<evidence type="ECO:0000256" key="1">
    <source>
        <dbReference type="SAM" id="Phobius"/>
    </source>
</evidence>
<dbReference type="PROSITE" id="PS51257">
    <property type="entry name" value="PROKAR_LIPOPROTEIN"/>
    <property type="match status" value="1"/>
</dbReference>
<keyword evidence="1" id="KW-0812">Transmembrane</keyword>
<name>A0A0J9BB18_9FIRM</name>
<accession>A0A0J9BB18</accession>
<dbReference type="RefSeq" id="WP_048931359.1">
    <property type="nucleotide sequence ID" value="NZ_KQ235889.1"/>
</dbReference>
<proteinExistence type="predicted"/>
<dbReference type="EMBL" id="ADLK01000064">
    <property type="protein sequence ID" value="KMW09489.1"/>
    <property type="molecule type" value="Genomic_DNA"/>
</dbReference>